<feature type="transmembrane region" description="Helical" evidence="7">
    <location>
        <begin position="207"/>
        <end position="229"/>
    </location>
</feature>
<feature type="transmembrane region" description="Helical" evidence="7">
    <location>
        <begin position="89"/>
        <end position="108"/>
    </location>
</feature>
<feature type="transmembrane region" description="Helical" evidence="7">
    <location>
        <begin position="410"/>
        <end position="429"/>
    </location>
</feature>
<dbReference type="InterPro" id="IPR036259">
    <property type="entry name" value="MFS_trans_sf"/>
</dbReference>
<dbReference type="EMBL" id="CABFWE030000016">
    <property type="protein sequence ID" value="CAD7056224.1"/>
    <property type="molecule type" value="Genomic_DNA"/>
</dbReference>
<evidence type="ECO:0000256" key="6">
    <source>
        <dbReference type="ARBA" id="ARBA00023136"/>
    </source>
</evidence>
<evidence type="ECO:0000256" key="5">
    <source>
        <dbReference type="ARBA" id="ARBA00022989"/>
    </source>
</evidence>
<reference evidence="9 10" key="1">
    <citation type="submission" date="2020-11" db="EMBL/GenBank/DDBJ databases">
        <authorList>
            <person name="Lassalle F."/>
        </authorList>
    </citation>
    <scope>NUCLEOTIDE SEQUENCE [LARGE SCALE GENOMIC DNA]</scope>
    <source>
        <strain evidence="9 10">AB21</strain>
    </source>
</reference>
<keyword evidence="10" id="KW-1185">Reference proteome</keyword>
<evidence type="ECO:0000256" key="2">
    <source>
        <dbReference type="ARBA" id="ARBA00022448"/>
    </source>
</evidence>
<dbReference type="Pfam" id="PF07690">
    <property type="entry name" value="MFS_1"/>
    <property type="match status" value="2"/>
</dbReference>
<feature type="transmembrane region" description="Helical" evidence="7">
    <location>
        <begin position="235"/>
        <end position="252"/>
    </location>
</feature>
<evidence type="ECO:0000256" key="7">
    <source>
        <dbReference type="SAM" id="Phobius"/>
    </source>
</evidence>
<dbReference type="PROSITE" id="PS50850">
    <property type="entry name" value="MFS"/>
    <property type="match status" value="1"/>
</dbReference>
<dbReference type="InterPro" id="IPR011701">
    <property type="entry name" value="MFS"/>
</dbReference>
<evidence type="ECO:0000313" key="10">
    <source>
        <dbReference type="Proteomes" id="UP000601041"/>
    </source>
</evidence>
<accession>A0ABM8PZH3</accession>
<name>A0ABM8PZH3_9HYPH</name>
<evidence type="ECO:0000313" key="9">
    <source>
        <dbReference type="EMBL" id="CAD7056224.1"/>
    </source>
</evidence>
<organism evidence="9 10">
    <name type="scientific">Pseudorhizobium halotolerans</name>
    <dbReference type="NCBI Taxonomy" id="1233081"/>
    <lineage>
        <taxon>Bacteria</taxon>
        <taxon>Pseudomonadati</taxon>
        <taxon>Pseudomonadota</taxon>
        <taxon>Alphaproteobacteria</taxon>
        <taxon>Hyphomicrobiales</taxon>
        <taxon>Rhizobiaceae</taxon>
        <taxon>Rhizobium/Agrobacterium group</taxon>
        <taxon>Pseudorhizobium</taxon>
    </lineage>
</organism>
<comment type="caution">
    <text evidence="9">The sequence shown here is derived from an EMBL/GenBank/DDBJ whole genome shotgun (WGS) entry which is preliminary data.</text>
</comment>
<dbReference type="Gene3D" id="1.20.1250.20">
    <property type="entry name" value="MFS general substrate transporter like domains"/>
    <property type="match status" value="1"/>
</dbReference>
<feature type="transmembrane region" description="Helical" evidence="7">
    <location>
        <begin position="441"/>
        <end position="460"/>
    </location>
</feature>
<sequence>MALDKPCPFARTTEVMNRIVPLILAVALFMEQMDSTVIATALPTIAAELGVGPITLKLALTSYMVALAIFIPISGWMADRFGAKKVFRLALVVFIIGSICCAVSGTLLQFVLSRFLQGMGGAMMTPVGRLMLLRTTDRRELVSAMALLTIPALIGPLTGPPVGGFITTYFAWQWIFIINVPIGLAGIWLSGMYLPNVEAVRPPPIDWFGFLLASMAAAGTVFGLSVVSLPALPPVFGITATLIGIACGIGYVRHARRHPAPILNLAIFRNDAFRAATLSGTIFRISTGAIPFLMPLMLQLGFGLNPFQSGMITFAGAIGALTVKFVARRVFAATGFKATLITAGLFGALTTAVNGFFTPETSHALIIAFLVLSGLCRSFFFTGGNALSYSEIDNSQASQATSIASVLQQVSLALGVAFAAFILELSALLSGEHLQLADFHLAFFVVAGVSVFAVLPLLGLKREAGAAVSGHGRKAIVKAEAAE</sequence>
<dbReference type="SUPFAM" id="SSF103473">
    <property type="entry name" value="MFS general substrate transporter"/>
    <property type="match status" value="1"/>
</dbReference>
<keyword evidence="5 7" id="KW-1133">Transmembrane helix</keyword>
<feature type="transmembrane region" description="Helical" evidence="7">
    <location>
        <begin position="306"/>
        <end position="326"/>
    </location>
</feature>
<gene>
    <name evidence="9" type="ORF">RHAB21_00896</name>
</gene>
<protein>
    <submittedName>
        <fullName evidence="9">MFS transporter</fullName>
    </submittedName>
</protein>
<evidence type="ECO:0000256" key="3">
    <source>
        <dbReference type="ARBA" id="ARBA00022475"/>
    </source>
</evidence>
<keyword evidence="2" id="KW-0813">Transport</keyword>
<feature type="transmembrane region" description="Helical" evidence="7">
    <location>
        <begin position="171"/>
        <end position="195"/>
    </location>
</feature>
<feature type="transmembrane region" description="Helical" evidence="7">
    <location>
        <begin position="114"/>
        <end position="132"/>
    </location>
</feature>
<feature type="transmembrane region" description="Helical" evidence="7">
    <location>
        <begin position="363"/>
        <end position="389"/>
    </location>
</feature>
<feature type="transmembrane region" description="Helical" evidence="7">
    <location>
        <begin position="338"/>
        <end position="357"/>
    </location>
</feature>
<feature type="transmembrane region" description="Helical" evidence="7">
    <location>
        <begin position="273"/>
        <end position="294"/>
    </location>
</feature>
<feature type="transmembrane region" description="Helical" evidence="7">
    <location>
        <begin position="55"/>
        <end position="77"/>
    </location>
</feature>
<dbReference type="CDD" id="cd17503">
    <property type="entry name" value="MFS_LmrB_MDR_like"/>
    <property type="match status" value="1"/>
</dbReference>
<keyword evidence="6 7" id="KW-0472">Membrane</keyword>
<feature type="transmembrane region" description="Helical" evidence="7">
    <location>
        <begin position="141"/>
        <end position="159"/>
    </location>
</feature>
<dbReference type="PANTHER" id="PTHR42718:SF46">
    <property type="entry name" value="BLR6921 PROTEIN"/>
    <property type="match status" value="1"/>
</dbReference>
<dbReference type="PRINTS" id="PR01036">
    <property type="entry name" value="TCRTETB"/>
</dbReference>
<comment type="subcellular location">
    <subcellularLocation>
        <location evidence="1">Cell membrane</location>
        <topology evidence="1">Multi-pass membrane protein</topology>
    </subcellularLocation>
</comment>
<dbReference type="Proteomes" id="UP000601041">
    <property type="component" value="Unassembled WGS sequence"/>
</dbReference>
<evidence type="ECO:0000259" key="8">
    <source>
        <dbReference type="PROSITE" id="PS50850"/>
    </source>
</evidence>
<feature type="domain" description="Major facilitator superfamily (MFS) profile" evidence="8">
    <location>
        <begin position="20"/>
        <end position="465"/>
    </location>
</feature>
<keyword evidence="3" id="KW-1003">Cell membrane</keyword>
<keyword evidence="4 7" id="KW-0812">Transmembrane</keyword>
<proteinExistence type="predicted"/>
<dbReference type="Gene3D" id="1.20.1720.10">
    <property type="entry name" value="Multidrug resistance protein D"/>
    <property type="match status" value="1"/>
</dbReference>
<evidence type="ECO:0000256" key="4">
    <source>
        <dbReference type="ARBA" id="ARBA00022692"/>
    </source>
</evidence>
<dbReference type="PANTHER" id="PTHR42718">
    <property type="entry name" value="MAJOR FACILITATOR SUPERFAMILY MULTIDRUG TRANSPORTER MFSC"/>
    <property type="match status" value="1"/>
</dbReference>
<dbReference type="InterPro" id="IPR020846">
    <property type="entry name" value="MFS_dom"/>
</dbReference>
<evidence type="ECO:0000256" key="1">
    <source>
        <dbReference type="ARBA" id="ARBA00004651"/>
    </source>
</evidence>